<name>A0A7J9BQJ1_GOSGO</name>
<organism evidence="1 2">
    <name type="scientific">Gossypium gossypioides</name>
    <name type="common">Mexican cotton</name>
    <name type="synonym">Selera gossypioides</name>
    <dbReference type="NCBI Taxonomy" id="34282"/>
    <lineage>
        <taxon>Eukaryota</taxon>
        <taxon>Viridiplantae</taxon>
        <taxon>Streptophyta</taxon>
        <taxon>Embryophyta</taxon>
        <taxon>Tracheophyta</taxon>
        <taxon>Spermatophyta</taxon>
        <taxon>Magnoliopsida</taxon>
        <taxon>eudicotyledons</taxon>
        <taxon>Gunneridae</taxon>
        <taxon>Pentapetalae</taxon>
        <taxon>rosids</taxon>
        <taxon>malvids</taxon>
        <taxon>Malvales</taxon>
        <taxon>Malvaceae</taxon>
        <taxon>Malvoideae</taxon>
        <taxon>Gossypium</taxon>
    </lineage>
</organism>
<dbReference type="AlphaFoldDB" id="A0A7J9BQJ1"/>
<gene>
    <name evidence="1" type="ORF">Gogos_011803</name>
</gene>
<dbReference type="EMBL" id="JABEZY010000005">
    <property type="protein sequence ID" value="MBA0738454.1"/>
    <property type="molecule type" value="Genomic_DNA"/>
</dbReference>
<protein>
    <submittedName>
        <fullName evidence="1">Uncharacterized protein</fullName>
    </submittedName>
</protein>
<evidence type="ECO:0000313" key="1">
    <source>
        <dbReference type="EMBL" id="MBA0738454.1"/>
    </source>
</evidence>
<proteinExistence type="predicted"/>
<reference evidence="1 2" key="1">
    <citation type="journal article" date="2019" name="Genome Biol. Evol.">
        <title>Insights into the evolution of the New World diploid cottons (Gossypium, subgenus Houzingenia) based on genome sequencing.</title>
        <authorList>
            <person name="Grover C.E."/>
            <person name="Arick M.A. 2nd"/>
            <person name="Thrash A."/>
            <person name="Conover J.L."/>
            <person name="Sanders W.S."/>
            <person name="Peterson D.G."/>
            <person name="Frelichowski J.E."/>
            <person name="Scheffler J.A."/>
            <person name="Scheffler B.E."/>
            <person name="Wendel J.F."/>
        </authorList>
    </citation>
    <scope>NUCLEOTIDE SEQUENCE [LARGE SCALE GENOMIC DNA]</scope>
    <source>
        <strain evidence="1">5</strain>
        <tissue evidence="1">Leaf</tissue>
    </source>
</reference>
<comment type="caution">
    <text evidence="1">The sequence shown here is derived from an EMBL/GenBank/DDBJ whole genome shotgun (WGS) entry which is preliminary data.</text>
</comment>
<evidence type="ECO:0000313" key="2">
    <source>
        <dbReference type="Proteomes" id="UP000593579"/>
    </source>
</evidence>
<dbReference type="Proteomes" id="UP000593579">
    <property type="component" value="Unassembled WGS sequence"/>
</dbReference>
<accession>A0A7J9BQJ1</accession>
<keyword evidence="2" id="KW-1185">Reference proteome</keyword>
<sequence>MLNPDPKQRFTVQEVLGNLLISMATKCQESTQCSVG</sequence>